<dbReference type="AlphaFoldDB" id="A0A645JIW7"/>
<accession>A0A645JIW7</accession>
<gene>
    <name evidence="1" type="ORF">SDC9_210814</name>
</gene>
<protein>
    <submittedName>
        <fullName evidence="1">Uncharacterized protein</fullName>
    </submittedName>
</protein>
<organism evidence="1">
    <name type="scientific">bioreactor metagenome</name>
    <dbReference type="NCBI Taxonomy" id="1076179"/>
    <lineage>
        <taxon>unclassified sequences</taxon>
        <taxon>metagenomes</taxon>
        <taxon>ecological metagenomes</taxon>
    </lineage>
</organism>
<sequence>MLEIMYGIRCQMVGHGFKVPHHNQEMFWFIQEEQKDTDMWPFMKQIRLLTIKTLINEVFKRLQIYLTTKLVRLIIGV</sequence>
<name>A0A645JIW7_9ZZZZ</name>
<comment type="caution">
    <text evidence="1">The sequence shown here is derived from an EMBL/GenBank/DDBJ whole genome shotgun (WGS) entry which is preliminary data.</text>
</comment>
<proteinExistence type="predicted"/>
<reference evidence="1" key="1">
    <citation type="submission" date="2019-08" db="EMBL/GenBank/DDBJ databases">
        <authorList>
            <person name="Kucharzyk K."/>
            <person name="Murdoch R.W."/>
            <person name="Higgins S."/>
            <person name="Loffler F."/>
        </authorList>
    </citation>
    <scope>NUCLEOTIDE SEQUENCE</scope>
</reference>
<dbReference type="EMBL" id="VSSQ01141930">
    <property type="protein sequence ID" value="MPN63060.1"/>
    <property type="molecule type" value="Genomic_DNA"/>
</dbReference>
<evidence type="ECO:0000313" key="1">
    <source>
        <dbReference type="EMBL" id="MPN63060.1"/>
    </source>
</evidence>